<proteinExistence type="predicted"/>
<dbReference type="KEGG" id="daf:Desaf_2249"/>
<dbReference type="Proteomes" id="UP000007844">
    <property type="component" value="Chromosome"/>
</dbReference>
<evidence type="ECO:0000256" key="2">
    <source>
        <dbReference type="SAM" id="MobiDB-lite"/>
    </source>
</evidence>
<dbReference type="RefSeq" id="WP_014260290.1">
    <property type="nucleotide sequence ID" value="NC_016629.1"/>
</dbReference>
<keyword evidence="5" id="KW-1185">Reference proteome</keyword>
<dbReference type="SUPFAM" id="SSF141571">
    <property type="entry name" value="Pentapeptide repeat-like"/>
    <property type="match status" value="3"/>
</dbReference>
<feature type="region of interest" description="Disordered" evidence="2">
    <location>
        <begin position="743"/>
        <end position="762"/>
    </location>
</feature>
<accession>F3YX77</accession>
<dbReference type="eggNOG" id="COG5351">
    <property type="taxonomic scope" value="Bacteria"/>
</dbReference>
<keyword evidence="1" id="KW-0677">Repeat</keyword>
<evidence type="ECO:0000313" key="4">
    <source>
        <dbReference type="EMBL" id="EGJ50575.1"/>
    </source>
</evidence>
<organism evidence="4 5">
    <name type="scientific">Desulfocurvibacter africanus subsp. africanus str. Walvis Bay</name>
    <dbReference type="NCBI Taxonomy" id="690850"/>
    <lineage>
        <taxon>Bacteria</taxon>
        <taxon>Pseudomonadati</taxon>
        <taxon>Thermodesulfobacteriota</taxon>
        <taxon>Desulfovibrionia</taxon>
        <taxon>Desulfovibrionales</taxon>
        <taxon>Desulfovibrionaceae</taxon>
        <taxon>Desulfocurvibacter</taxon>
    </lineage>
</organism>
<evidence type="ECO:0000259" key="3">
    <source>
        <dbReference type="Pfam" id="PF09937"/>
    </source>
</evidence>
<reference evidence="4 5" key="1">
    <citation type="journal article" date="2011" name="J. Bacteriol.">
        <title>Genome sequence of the mercury-methylating and pleomorphic Desulfovibrio africanus Strain Walvis Bay.</title>
        <authorList>
            <person name="Brown S.D."/>
            <person name="Wall J.D."/>
            <person name="Kucken A.M."/>
            <person name="Gilmour C.C."/>
            <person name="Podar M."/>
            <person name="Brandt C.C."/>
            <person name="Teshima H."/>
            <person name="Detter J.C."/>
            <person name="Han C.S."/>
            <person name="Land M.L."/>
            <person name="Lucas S."/>
            <person name="Han J."/>
            <person name="Pennacchio L."/>
            <person name="Nolan M."/>
            <person name="Pitluck S."/>
            <person name="Woyke T."/>
            <person name="Goodwin L."/>
            <person name="Palumbo A.V."/>
            <person name="Elias D.A."/>
        </authorList>
    </citation>
    <scope>NUCLEOTIDE SEQUENCE [LARGE SCALE GENOMIC DNA]</scope>
    <source>
        <strain evidence="4 5">Walvis Bay</strain>
    </source>
</reference>
<feature type="domain" description="DUF2169" evidence="3">
    <location>
        <begin position="20"/>
        <end position="307"/>
    </location>
</feature>
<dbReference type="HOGENOM" id="CLU_007055_0_0_7"/>
<protein>
    <recommendedName>
        <fullName evidence="3">DUF2169 domain-containing protein</fullName>
    </recommendedName>
</protein>
<dbReference type="InterPro" id="IPR018683">
    <property type="entry name" value="DUF2169"/>
</dbReference>
<dbReference type="PANTHER" id="PTHR47485:SF1">
    <property type="entry name" value="THYLAKOID LUMENAL 17.4 KDA PROTEIN, CHLOROPLASTIC"/>
    <property type="match status" value="1"/>
</dbReference>
<dbReference type="EMBL" id="CP003221">
    <property type="protein sequence ID" value="EGJ50575.1"/>
    <property type="molecule type" value="Genomic_DNA"/>
</dbReference>
<dbReference type="PANTHER" id="PTHR47485">
    <property type="entry name" value="THYLAKOID LUMENAL 17.4 KDA PROTEIN, CHLOROPLASTIC"/>
    <property type="match status" value="1"/>
</dbReference>
<sequence>MKVFKPKEHALMVRPLGIRGKTYMAATVMLFFDLTAPDGLLGEQELWSTVPGLLGQGAALDQGVPKPRGEFLVTGACCAPRGETRPVSQVSVRVGSLSKTISVFGDRLWKQVGNAAMSIGEPTPFSAMPVTWEHAFGGPGFLDNPWGKGVQPLATPGGGSVLPLPNLEYPDRLIGSPDDRLPPACLGPVDMTWPVRASKAGTYGDKWLKERWPWFPDDMNYEFFNLASADQMLPGFLTGEEVVEIRNMHPDLPLIASRLPRVRPRLFATLKKSPKAGPEEDSFREIGLHVDTLWLFPEVLRGVVMHRGLTEILDEELEDVRYVLSATESPDEPAKPIEHYLQEQRKHVDRMVPLNSDPGADARKKVDRAMLQFKALPRKIEEAKQQALGKTPVMSRTPGDMAALSDRLTAEGVAVLDELEPVARDLHARFGHLAKIDLEVFDTWRAKLKAMSSEVGKAVDQAKAAQAKGAKGMDELKKSLKANVRPDLLAKAGIDPDDPLPIRKVNPWHDAGFPVAIECRRRLEVDAKAMDALRAMGLSRRSIGRAWFGLNDAERCWDGTQWGLKDGEVILPTGLVLPRFREATLTGLVVLVGWSSEFSAGDLPLSPPVERVAAKGSDDATLFLPADEGAPVLAVAGELEAWLLAQEVGDVCGVIVLPSPDADPGKAGDEALKAARALMAILPEGPPLTEADAAPWQALHPAACVTRLPKGASVLQAKANGISLRDLILDALPPEAVGLPPIPTADEADGREAPGFQPPAPGEIKDQILKAIDEVKAALMPKFDAAKAKQAEAMEMARTQLAKRGLDLDEVMAKSAEAPRPGLAESGQRMAESLALSKQKVQAAGGLTPEIASKYDEAAARIKAMGADGEARLTKGLAEIEDGKKRIAEAMVKVKAGELPPEAKDKFAAFGIDPDRIVRRSREEVVAMHARGESLASAILSEVDLSYLDLRGIDLSGTQLGKTLMCGTNLAGANLSKAMGQEADFSGACLSGANLTGAVLQKTSLVEAILSGACLKQAVLNGSDLSGADLSDATLDMVVIQKAKLDGADVRRASLKMCVIEGPAAGADFRGARFTQCVLKRMLLDGADFSGAALNSTVLQACQGEGVRFTGANLDKIRLIAGTSLPGADLRDTHMLHGCLKDSCLAGANLSGSVLEWSIIEGCDLSGAGLYGVRAVRTRFIKTNLENADMRFANLMSGSLRKSRLVGTDLRGANLYGVDFYKAVMGRTQLEGANLKMSLLQDRTEFLP</sequence>
<gene>
    <name evidence="4" type="ORF">Desaf_2249</name>
</gene>
<dbReference type="Pfam" id="PF09937">
    <property type="entry name" value="DUF2169"/>
    <property type="match status" value="1"/>
</dbReference>
<dbReference type="Pfam" id="PF00805">
    <property type="entry name" value="Pentapeptide"/>
    <property type="match status" value="5"/>
</dbReference>
<dbReference type="InterPro" id="IPR001646">
    <property type="entry name" value="5peptide_repeat"/>
</dbReference>
<name>F3YX77_DESAF</name>
<dbReference type="STRING" id="690850.Desaf_2249"/>
<dbReference type="eggNOG" id="COG1357">
    <property type="taxonomic scope" value="Bacteria"/>
</dbReference>
<dbReference type="AlphaFoldDB" id="F3YX77"/>
<dbReference type="Gene3D" id="2.160.20.80">
    <property type="entry name" value="E3 ubiquitin-protein ligase SopA"/>
    <property type="match status" value="2"/>
</dbReference>
<evidence type="ECO:0000256" key="1">
    <source>
        <dbReference type="ARBA" id="ARBA00022737"/>
    </source>
</evidence>
<evidence type="ECO:0000313" key="5">
    <source>
        <dbReference type="Proteomes" id="UP000007844"/>
    </source>
</evidence>